<evidence type="ECO:0000256" key="2">
    <source>
        <dbReference type="ARBA" id="ARBA00022741"/>
    </source>
</evidence>
<dbReference type="SUPFAM" id="SSF52540">
    <property type="entry name" value="P-loop containing nucleoside triphosphate hydrolases"/>
    <property type="match status" value="1"/>
</dbReference>
<organism evidence="5 6">
    <name type="scientific">Candidatus Pristimantibacillus lignocellulolyticus</name>
    <dbReference type="NCBI Taxonomy" id="2994561"/>
    <lineage>
        <taxon>Bacteria</taxon>
        <taxon>Bacillati</taxon>
        <taxon>Bacillota</taxon>
        <taxon>Bacilli</taxon>
        <taxon>Bacillales</taxon>
        <taxon>Paenibacillaceae</taxon>
        <taxon>Candidatus Pristimantibacillus</taxon>
    </lineage>
</organism>
<dbReference type="InterPro" id="IPR003439">
    <property type="entry name" value="ABC_transporter-like_ATP-bd"/>
</dbReference>
<dbReference type="GO" id="GO:0016887">
    <property type="term" value="F:ATP hydrolysis activity"/>
    <property type="evidence" value="ECO:0007669"/>
    <property type="project" value="InterPro"/>
</dbReference>
<gene>
    <name evidence="5" type="ORF">NAG76_00610</name>
</gene>
<dbReference type="InterPro" id="IPR027417">
    <property type="entry name" value="P-loop_NTPase"/>
</dbReference>
<dbReference type="Gene3D" id="3.40.50.300">
    <property type="entry name" value="P-loop containing nucleotide triphosphate hydrolases"/>
    <property type="match status" value="1"/>
</dbReference>
<keyword evidence="2" id="KW-0547">Nucleotide-binding</keyword>
<dbReference type="Pfam" id="PF00005">
    <property type="entry name" value="ABC_tran"/>
    <property type="match status" value="1"/>
</dbReference>
<name>A0A9J6ZFB4_9BACL</name>
<dbReference type="EMBL" id="CP097899">
    <property type="protein sequence ID" value="URN94797.1"/>
    <property type="molecule type" value="Genomic_DNA"/>
</dbReference>
<dbReference type="InterPro" id="IPR003593">
    <property type="entry name" value="AAA+_ATPase"/>
</dbReference>
<evidence type="ECO:0000256" key="3">
    <source>
        <dbReference type="ARBA" id="ARBA00022840"/>
    </source>
</evidence>
<dbReference type="GO" id="GO:0005524">
    <property type="term" value="F:ATP binding"/>
    <property type="evidence" value="ECO:0007669"/>
    <property type="project" value="UniProtKB-KW"/>
</dbReference>
<dbReference type="PROSITE" id="PS50893">
    <property type="entry name" value="ABC_TRANSPORTER_2"/>
    <property type="match status" value="1"/>
</dbReference>
<evidence type="ECO:0000256" key="1">
    <source>
        <dbReference type="ARBA" id="ARBA00022448"/>
    </source>
</evidence>
<dbReference type="SMART" id="SM00382">
    <property type="entry name" value="AAA"/>
    <property type="match status" value="1"/>
</dbReference>
<proteinExistence type="predicted"/>
<dbReference type="KEGG" id="plig:NAG76_00610"/>
<dbReference type="AlphaFoldDB" id="A0A9J6ZFB4"/>
<dbReference type="GO" id="GO:0022857">
    <property type="term" value="F:transmembrane transporter activity"/>
    <property type="evidence" value="ECO:0007669"/>
    <property type="project" value="TreeGrafter"/>
</dbReference>
<feature type="domain" description="ABC transporter" evidence="4">
    <location>
        <begin position="5"/>
        <end position="231"/>
    </location>
</feature>
<accession>A0A9J6ZFB4</accession>
<dbReference type="Proteomes" id="UP001056756">
    <property type="component" value="Chromosome"/>
</dbReference>
<dbReference type="GO" id="GO:0005886">
    <property type="term" value="C:plasma membrane"/>
    <property type="evidence" value="ECO:0007669"/>
    <property type="project" value="TreeGrafter"/>
</dbReference>
<dbReference type="CDD" id="cd03255">
    <property type="entry name" value="ABC_MJ0796_LolCDE_FtsE"/>
    <property type="match status" value="1"/>
</dbReference>
<dbReference type="InterPro" id="IPR015854">
    <property type="entry name" value="ABC_transpr_LolD-like"/>
</dbReference>
<dbReference type="InterPro" id="IPR017911">
    <property type="entry name" value="MacB-like_ATP-bd"/>
</dbReference>
<evidence type="ECO:0000259" key="4">
    <source>
        <dbReference type="PROSITE" id="PS50893"/>
    </source>
</evidence>
<keyword evidence="1" id="KW-0813">Transport</keyword>
<keyword evidence="3 5" id="KW-0067">ATP-binding</keyword>
<dbReference type="PANTHER" id="PTHR24220">
    <property type="entry name" value="IMPORT ATP-BINDING PROTEIN"/>
    <property type="match status" value="1"/>
</dbReference>
<evidence type="ECO:0000313" key="6">
    <source>
        <dbReference type="Proteomes" id="UP001056756"/>
    </source>
</evidence>
<evidence type="ECO:0000313" key="5">
    <source>
        <dbReference type="EMBL" id="URN94797.1"/>
    </source>
</evidence>
<dbReference type="PANTHER" id="PTHR24220:SF659">
    <property type="entry name" value="TRANSPORTER, PUTATIVE-RELATED"/>
    <property type="match status" value="1"/>
</dbReference>
<sequence length="232" mass="25912">MENMIVVKGLEKSYKVHQRALPIINISSWSVKKGERIALLGPSGSGKSTLLHIVGGILTVDCGAVEVAGELISEMNEAQRDRFRANKLGYVFQDFYLIPSLTAQQNVELVMERKLTKGERTKLIDQWFERVGLTGKQNQRPHQLSRGQQQRIAIIRALINDPLLILADEPTGSLDWETAALIMKLLLDICEENNTTLLTVTHDLHLAQLYPTTFQMDNINLCIGHQALSGKG</sequence>
<reference evidence="5" key="1">
    <citation type="submission" date="2022-05" db="EMBL/GenBank/DDBJ databases">
        <title>Novel bacterial taxa in a minimal lignocellulolytic consortium and its capacity to transform plastics disclosed by genome-resolved metagenomics.</title>
        <authorList>
            <person name="Rodriguez C.A.D."/>
            <person name="Diaz-Garcia L."/>
            <person name="Herrera K."/>
            <person name="Tarazona N.A."/>
            <person name="Sproer C."/>
            <person name="Overmann J."/>
            <person name="Jimenez D.J."/>
        </authorList>
    </citation>
    <scope>NUCLEOTIDE SEQUENCE</scope>
    <source>
        <strain evidence="5">MAG5</strain>
    </source>
</reference>
<protein>
    <submittedName>
        <fullName evidence="5">ABC transporter ATP-binding protein</fullName>
    </submittedName>
</protein>